<feature type="non-terminal residue" evidence="1">
    <location>
        <position position="14"/>
    </location>
</feature>
<protein>
    <submittedName>
        <fullName evidence="1">Uncharacterized protein</fullName>
    </submittedName>
</protein>
<reference evidence="1 2" key="1">
    <citation type="submission" date="2012-10" db="EMBL/GenBank/DDBJ databases">
        <title>Genome sequence of Vibrio Cholerae HENC-02.</title>
        <authorList>
            <person name="Eppinger M."/>
            <person name="Hasan N.A."/>
            <person name="Sengamalay N."/>
            <person name="Hine E."/>
            <person name="Su Q."/>
            <person name="Daugherty S.C."/>
            <person name="Young S."/>
            <person name="Sadzewicz L."/>
            <person name="Tallon L."/>
            <person name="Cebula T.A."/>
            <person name="Ravel J."/>
            <person name="Colwell R.R."/>
        </authorList>
    </citation>
    <scope>NUCLEOTIDE SEQUENCE [LARGE SCALE GENOMIC DNA]</scope>
    <source>
        <strain evidence="1 2">HENC-02</strain>
    </source>
</reference>
<accession>A0A454CRV4</accession>
<evidence type="ECO:0000313" key="1">
    <source>
        <dbReference type="EMBL" id="EKM29132.1"/>
    </source>
</evidence>
<dbReference type="Proteomes" id="UP000008367">
    <property type="component" value="Unassembled WGS sequence"/>
</dbReference>
<comment type="caution">
    <text evidence="1">The sequence shown here is derived from an EMBL/GenBank/DDBJ whole genome shotgun (WGS) entry which is preliminary data.</text>
</comment>
<name>A0A454CRV4_VIBHA</name>
<gene>
    <name evidence="1" type="ORF">VCHENC02_5034A</name>
</gene>
<dbReference type="EMBL" id="AJSR01002225">
    <property type="protein sequence ID" value="EKM29132.1"/>
    <property type="molecule type" value="Genomic_DNA"/>
</dbReference>
<sequence length="14" mass="1487">MFALLRCGGPSVVH</sequence>
<evidence type="ECO:0000313" key="2">
    <source>
        <dbReference type="Proteomes" id="UP000008367"/>
    </source>
</evidence>
<proteinExistence type="predicted"/>
<organism evidence="1 2">
    <name type="scientific">Vibrio harveyi</name>
    <name type="common">Beneckea harveyi</name>
    <dbReference type="NCBI Taxonomy" id="669"/>
    <lineage>
        <taxon>Bacteria</taxon>
        <taxon>Pseudomonadati</taxon>
        <taxon>Pseudomonadota</taxon>
        <taxon>Gammaproteobacteria</taxon>
        <taxon>Vibrionales</taxon>
        <taxon>Vibrionaceae</taxon>
        <taxon>Vibrio</taxon>
    </lineage>
</organism>